<proteinExistence type="predicted"/>
<feature type="region of interest" description="Disordered" evidence="1">
    <location>
        <begin position="1"/>
        <end position="30"/>
    </location>
</feature>
<keyword evidence="4" id="KW-1185">Reference proteome</keyword>
<dbReference type="Gene3D" id="3.20.20.140">
    <property type="entry name" value="Metal-dependent hydrolases"/>
    <property type="match status" value="1"/>
</dbReference>
<feature type="compositionally biased region" description="Polar residues" evidence="1">
    <location>
        <begin position="1"/>
        <end position="14"/>
    </location>
</feature>
<accession>A0A9E5MM89</accession>
<dbReference type="AlphaFoldDB" id="A0A9E5MM89"/>
<reference evidence="3" key="1">
    <citation type="submission" date="2020-03" db="EMBL/GenBank/DDBJ databases">
        <authorList>
            <person name="Guo F."/>
        </authorList>
    </citation>
    <scope>NUCLEOTIDE SEQUENCE</scope>
    <source>
        <strain evidence="3">JCM 30134</strain>
    </source>
</reference>
<feature type="domain" description="Amidohydrolase 3" evidence="2">
    <location>
        <begin position="84"/>
        <end position="572"/>
    </location>
</feature>
<evidence type="ECO:0000256" key="1">
    <source>
        <dbReference type="SAM" id="MobiDB-lite"/>
    </source>
</evidence>
<dbReference type="PANTHER" id="PTHR22642">
    <property type="entry name" value="IMIDAZOLONEPROPIONASE"/>
    <property type="match status" value="1"/>
</dbReference>
<dbReference type="SUPFAM" id="SSF51556">
    <property type="entry name" value="Metallo-dependent hydrolases"/>
    <property type="match status" value="1"/>
</dbReference>
<dbReference type="Gene3D" id="3.10.310.70">
    <property type="match status" value="1"/>
</dbReference>
<dbReference type="Pfam" id="PF07969">
    <property type="entry name" value="Amidohydro_3"/>
    <property type="match status" value="1"/>
</dbReference>
<protein>
    <submittedName>
        <fullName evidence="3">Amidohydrolase</fullName>
    </submittedName>
</protein>
<dbReference type="EMBL" id="JAAONZ010000005">
    <property type="protein sequence ID" value="NHO65735.1"/>
    <property type="molecule type" value="Genomic_DNA"/>
</dbReference>
<name>A0A9E5MM89_9GAMM</name>
<evidence type="ECO:0000313" key="4">
    <source>
        <dbReference type="Proteomes" id="UP000787472"/>
    </source>
</evidence>
<gene>
    <name evidence="3" type="ORF">G8770_09300</name>
</gene>
<evidence type="ECO:0000259" key="2">
    <source>
        <dbReference type="Pfam" id="PF07969"/>
    </source>
</evidence>
<dbReference type="CDD" id="cd01300">
    <property type="entry name" value="YtcJ_like"/>
    <property type="match status" value="1"/>
</dbReference>
<dbReference type="SUPFAM" id="SSF51338">
    <property type="entry name" value="Composite domain of metallo-dependent hydrolases"/>
    <property type="match status" value="1"/>
</dbReference>
<dbReference type="GO" id="GO:0016810">
    <property type="term" value="F:hydrolase activity, acting on carbon-nitrogen (but not peptide) bonds"/>
    <property type="evidence" value="ECO:0007669"/>
    <property type="project" value="InterPro"/>
</dbReference>
<dbReference type="Gene3D" id="2.30.40.10">
    <property type="entry name" value="Urease, subunit C, domain 1"/>
    <property type="match status" value="1"/>
</dbReference>
<dbReference type="Proteomes" id="UP000787472">
    <property type="component" value="Unassembled WGS sequence"/>
</dbReference>
<dbReference type="InterPro" id="IPR032466">
    <property type="entry name" value="Metal_Hydrolase"/>
</dbReference>
<dbReference type="InterPro" id="IPR013108">
    <property type="entry name" value="Amidohydro_3"/>
</dbReference>
<sequence length="607" mass="66790">MSQRAAASTSQRVIQKSVRPKSVNYRSSHAGQGGGMADVVLMNGTIYTVDDQQSWAEAVAIKDGRFLAVGRPEDVESLIDAHTQIVDLAGRFVMPGLYDMHTHPDLALAPGYAGYLDIGLESPTPADIRQRILDYAAAQPGDGWIYGAYFVHFTFRQAGVEPGRAWLDAILPDRPIAILDRSWGSMMVNSKALEIAQITADTPDPGNGYLERDSLTGEPTGILVDGAYAMIHAAMPPTPMPALTRAYREGVQYQSSRGVVATKYVHVCEHRLNALKALDDAGELTLRVEAAISWQDDIFPVKRRWQLIAGERHYYRSARLSANAVKFHFDGVHETRSSYLAGPWPGETSWRGGLNLTPEHITDMVVDLDRKGIRVIAHCTGDGASDLFLDAVAEARRANGEGVRHQCAHSTLLLHENLARFKALNVTAEFSPAAWYPSEFAYARTHAGAERVKTLYNFKGVLEAGGNAVMGTDWPVSNINPWIGFETMITRQSPWGEDTTPFVGEPISLQQAIEVVTINGARCMGIEARAGSIEVGKSADLIVLDRNLFEIPVRGNLHRAQVDLTVMEGQIVWDRLDQFRGSELEAVWKPEEIPDFDPKPIAQKVEP</sequence>
<evidence type="ECO:0000313" key="3">
    <source>
        <dbReference type="EMBL" id="NHO65735.1"/>
    </source>
</evidence>
<comment type="caution">
    <text evidence="3">The sequence shown here is derived from an EMBL/GenBank/DDBJ whole genome shotgun (WGS) entry which is preliminary data.</text>
</comment>
<organism evidence="3 4">
    <name type="scientific">Pseudomaricurvus hydrocarbonicus</name>
    <dbReference type="NCBI Taxonomy" id="1470433"/>
    <lineage>
        <taxon>Bacteria</taxon>
        <taxon>Pseudomonadati</taxon>
        <taxon>Pseudomonadota</taxon>
        <taxon>Gammaproteobacteria</taxon>
        <taxon>Cellvibrionales</taxon>
        <taxon>Cellvibrionaceae</taxon>
        <taxon>Pseudomaricurvus</taxon>
    </lineage>
</organism>
<dbReference type="PANTHER" id="PTHR22642:SF2">
    <property type="entry name" value="PROTEIN LONG AFTER FAR-RED 3"/>
    <property type="match status" value="1"/>
</dbReference>
<dbReference type="InterPro" id="IPR011059">
    <property type="entry name" value="Metal-dep_hydrolase_composite"/>
</dbReference>
<dbReference type="InterPro" id="IPR033932">
    <property type="entry name" value="YtcJ-like"/>
</dbReference>
<dbReference type="RefSeq" id="WP_167185213.1">
    <property type="nucleotide sequence ID" value="NZ_JAAONZ010000005.1"/>
</dbReference>